<organism evidence="4 5">
    <name type="scientific">Tectimicrobiota bacterium</name>
    <dbReference type="NCBI Taxonomy" id="2528274"/>
    <lineage>
        <taxon>Bacteria</taxon>
        <taxon>Pseudomonadati</taxon>
        <taxon>Nitrospinota/Tectimicrobiota group</taxon>
        <taxon>Candidatus Tectimicrobiota</taxon>
    </lineage>
</organism>
<dbReference type="PANTHER" id="PTHR43022">
    <property type="entry name" value="PROTEIN SMF"/>
    <property type="match status" value="1"/>
</dbReference>
<dbReference type="Proteomes" id="UP000782312">
    <property type="component" value="Unassembled WGS sequence"/>
</dbReference>
<accession>A0A932I338</accession>
<proteinExistence type="inferred from homology"/>
<dbReference type="Pfam" id="PF02481">
    <property type="entry name" value="DNA_processg_A"/>
    <property type="match status" value="1"/>
</dbReference>
<evidence type="ECO:0000256" key="1">
    <source>
        <dbReference type="ARBA" id="ARBA00006525"/>
    </source>
</evidence>
<evidence type="ECO:0000313" key="4">
    <source>
        <dbReference type="EMBL" id="MBI3128882.1"/>
    </source>
</evidence>
<feature type="domain" description="DprA winged helix" evidence="3">
    <location>
        <begin position="321"/>
        <end position="377"/>
    </location>
</feature>
<dbReference type="Gene3D" id="3.40.50.450">
    <property type="match status" value="1"/>
</dbReference>
<evidence type="ECO:0000259" key="2">
    <source>
        <dbReference type="Pfam" id="PF02481"/>
    </source>
</evidence>
<evidence type="ECO:0000259" key="3">
    <source>
        <dbReference type="Pfam" id="PF17782"/>
    </source>
</evidence>
<dbReference type="Pfam" id="PF17782">
    <property type="entry name" value="WHD_DprA"/>
    <property type="match status" value="1"/>
</dbReference>
<dbReference type="Gene3D" id="1.10.10.10">
    <property type="entry name" value="Winged helix-like DNA-binding domain superfamily/Winged helix DNA-binding domain"/>
    <property type="match status" value="1"/>
</dbReference>
<gene>
    <name evidence="4" type="primary">dprA</name>
    <name evidence="4" type="ORF">HYZ11_14850</name>
</gene>
<dbReference type="InterPro" id="IPR041614">
    <property type="entry name" value="DprA_WH"/>
</dbReference>
<dbReference type="NCBIfam" id="TIGR00732">
    <property type="entry name" value="dprA"/>
    <property type="match status" value="1"/>
</dbReference>
<dbReference type="PANTHER" id="PTHR43022:SF1">
    <property type="entry name" value="PROTEIN SMF"/>
    <property type="match status" value="1"/>
</dbReference>
<dbReference type="SUPFAM" id="SSF102405">
    <property type="entry name" value="MCP/YpsA-like"/>
    <property type="match status" value="1"/>
</dbReference>
<comment type="caution">
    <text evidence="4">The sequence shown here is derived from an EMBL/GenBank/DDBJ whole genome shotgun (WGS) entry which is preliminary data.</text>
</comment>
<evidence type="ECO:0000313" key="5">
    <source>
        <dbReference type="Proteomes" id="UP000782312"/>
    </source>
</evidence>
<protein>
    <submittedName>
        <fullName evidence="4">DNA-protecting protein DprA</fullName>
    </submittedName>
</protein>
<reference evidence="4" key="1">
    <citation type="submission" date="2020-07" db="EMBL/GenBank/DDBJ databases">
        <title>Huge and variable diversity of episymbiotic CPR bacteria and DPANN archaea in groundwater ecosystems.</title>
        <authorList>
            <person name="He C.Y."/>
            <person name="Keren R."/>
            <person name="Whittaker M."/>
            <person name="Farag I.F."/>
            <person name="Doudna J."/>
            <person name="Cate J.H.D."/>
            <person name="Banfield J.F."/>
        </authorList>
    </citation>
    <scope>NUCLEOTIDE SEQUENCE</scope>
    <source>
        <strain evidence="4">NC_groundwater_763_Ag_S-0.2um_68_21</strain>
    </source>
</reference>
<dbReference type="InterPro" id="IPR036388">
    <property type="entry name" value="WH-like_DNA-bd_sf"/>
</dbReference>
<dbReference type="AlphaFoldDB" id="A0A932I338"/>
<name>A0A932I338_UNCTE</name>
<feature type="domain" description="Smf/DprA SLOG" evidence="2">
    <location>
        <begin position="91"/>
        <end position="299"/>
    </location>
</feature>
<dbReference type="InterPro" id="IPR003488">
    <property type="entry name" value="DprA"/>
</dbReference>
<dbReference type="GO" id="GO:0009294">
    <property type="term" value="P:DNA-mediated transformation"/>
    <property type="evidence" value="ECO:0007669"/>
    <property type="project" value="InterPro"/>
</dbReference>
<comment type="similarity">
    <text evidence="1">Belongs to the DprA/Smf family.</text>
</comment>
<dbReference type="EMBL" id="JACPUR010000035">
    <property type="protein sequence ID" value="MBI3128882.1"/>
    <property type="molecule type" value="Genomic_DNA"/>
</dbReference>
<sequence length="382" mass="40156">MEGLITGIRRSLDGRACSLPDAWLVLQMLPNMTPERLHRLLEAFGGPQEALAAPGPDFARLAGRKAAEALEREAPGDMAARLRREAGGVRILTRDEAAFPEILQTIYAGPGALYLEGDPSAISSPCIALVGTRHPSEYGRRMARELAGTLAVQGFAIVSGMAHGIDAEAHLGALEAGGRTVAVLGCGLGVQYPSDHHDLRRRIAAQGVVISEFSWGATPYPANFPRRNRIISGLSAATVVVEAAHRSGALLTARLAAEQGREVMALPGPVHTGRSAGCHHLIKEGAHLVESAEDILAALPSFVRTQALTPSIPPKAAAGSADDPSLSDTERALMSRLAEGEESIESLTRALGLRPEEVSGALLQLEIGGKVRRTGGGLYRSA</sequence>
<dbReference type="InterPro" id="IPR057666">
    <property type="entry name" value="DrpA_SLOG"/>
</dbReference>